<sequence length="215" mass="25732">MKYENIKEFIFTTKRSKSKIYRFYKVNEDLFAETKMKSGKRVFPIDHARYFDNEIMFDENKLLRQENQSMKNLIDCCLIDKGSLQFRIWQLDWSFFITVAYKAERNKKSCFKQMHGLYEHLENKYGHATALRLFFTSEPFTNRTGYHNHLVLDIANKKLHQEIIAEVQHYFSYDRVDIDIYDPYKAGVFYMTKEGTMTEDWDILGNNLKANTCLG</sequence>
<evidence type="ECO:0008006" key="3">
    <source>
        <dbReference type="Google" id="ProtNLM"/>
    </source>
</evidence>
<keyword evidence="2" id="KW-1185">Reference proteome</keyword>
<evidence type="ECO:0000313" key="1">
    <source>
        <dbReference type="EMBL" id="MFE3867379.1"/>
    </source>
</evidence>
<dbReference type="EMBL" id="JBHZPZ010000004">
    <property type="protein sequence ID" value="MFE3867379.1"/>
    <property type="molecule type" value="Genomic_DNA"/>
</dbReference>
<comment type="caution">
    <text evidence="1">The sequence shown here is derived from an EMBL/GenBank/DDBJ whole genome shotgun (WGS) entry which is preliminary data.</text>
</comment>
<gene>
    <name evidence="1" type="ORF">ACFX5E_04720</name>
</gene>
<accession>A0ABW6HTU4</accession>
<organism evidence="1 2">
    <name type="scientific">Flavobacterium xylosi</name>
    <dbReference type="NCBI Taxonomy" id="3230415"/>
    <lineage>
        <taxon>Bacteria</taxon>
        <taxon>Pseudomonadati</taxon>
        <taxon>Bacteroidota</taxon>
        <taxon>Flavobacteriia</taxon>
        <taxon>Flavobacteriales</taxon>
        <taxon>Flavobacteriaceae</taxon>
        <taxon>Flavobacterium</taxon>
    </lineage>
</organism>
<reference evidence="1 2" key="1">
    <citation type="submission" date="2024-06" db="EMBL/GenBank/DDBJ databases">
        <title>Flavobacterium spp. isolated from glacier.</title>
        <authorList>
            <person name="Han D."/>
        </authorList>
    </citation>
    <scope>NUCLEOTIDE SEQUENCE [LARGE SCALE GENOMIC DNA]</scope>
    <source>
        <strain evidence="1 2">LS2P90</strain>
    </source>
</reference>
<dbReference type="RefSeq" id="WP_379854024.1">
    <property type="nucleotide sequence ID" value="NZ_JBHZPZ010000004.1"/>
</dbReference>
<name>A0ABW6HTU4_9FLAO</name>
<evidence type="ECO:0000313" key="2">
    <source>
        <dbReference type="Proteomes" id="UP001600109"/>
    </source>
</evidence>
<proteinExistence type="predicted"/>
<protein>
    <recommendedName>
        <fullName evidence="3">Inovirus Gp2 family protein</fullName>
    </recommendedName>
</protein>
<dbReference type="Proteomes" id="UP001600109">
    <property type="component" value="Unassembled WGS sequence"/>
</dbReference>